<dbReference type="Proteomes" id="UP001152795">
    <property type="component" value="Unassembled WGS sequence"/>
</dbReference>
<feature type="region of interest" description="Disordered" evidence="1">
    <location>
        <begin position="58"/>
        <end position="85"/>
    </location>
</feature>
<protein>
    <submittedName>
        <fullName evidence="2">Uncharacterized protein</fullName>
    </submittedName>
</protein>
<feature type="compositionally biased region" description="Polar residues" evidence="1">
    <location>
        <begin position="290"/>
        <end position="313"/>
    </location>
</feature>
<name>A0A6S7K2G4_PARCT</name>
<comment type="caution">
    <text evidence="2">The sequence shown here is derived from an EMBL/GenBank/DDBJ whole genome shotgun (WGS) entry which is preliminary data.</text>
</comment>
<keyword evidence="3" id="KW-1185">Reference proteome</keyword>
<dbReference type="PANTHER" id="PTHR47331:SF6">
    <property type="entry name" value="DOUBLECORTIN DOMAIN-CONTAINING PROTEIN"/>
    <property type="match status" value="1"/>
</dbReference>
<feature type="compositionally biased region" description="Basic and acidic residues" evidence="1">
    <location>
        <begin position="523"/>
        <end position="538"/>
    </location>
</feature>
<feature type="region of interest" description="Disordered" evidence="1">
    <location>
        <begin position="508"/>
        <end position="586"/>
    </location>
</feature>
<dbReference type="AlphaFoldDB" id="A0A6S7K2G4"/>
<evidence type="ECO:0000313" key="2">
    <source>
        <dbReference type="EMBL" id="CAB4037628.1"/>
    </source>
</evidence>
<accession>A0A6S7K2G4</accession>
<gene>
    <name evidence="2" type="ORF">PACLA_8A084230</name>
</gene>
<organism evidence="2 3">
    <name type="scientific">Paramuricea clavata</name>
    <name type="common">Red gorgonian</name>
    <name type="synonym">Violescent sea-whip</name>
    <dbReference type="NCBI Taxonomy" id="317549"/>
    <lineage>
        <taxon>Eukaryota</taxon>
        <taxon>Metazoa</taxon>
        <taxon>Cnidaria</taxon>
        <taxon>Anthozoa</taxon>
        <taxon>Octocorallia</taxon>
        <taxon>Malacalcyonacea</taxon>
        <taxon>Plexauridae</taxon>
        <taxon>Paramuricea</taxon>
    </lineage>
</organism>
<dbReference type="OrthoDB" id="6144268at2759"/>
<dbReference type="EMBL" id="CACRXK020023298">
    <property type="protein sequence ID" value="CAB4037628.1"/>
    <property type="molecule type" value="Genomic_DNA"/>
</dbReference>
<reference evidence="2" key="1">
    <citation type="submission" date="2020-04" db="EMBL/GenBank/DDBJ databases">
        <authorList>
            <person name="Alioto T."/>
            <person name="Alioto T."/>
            <person name="Gomez Garrido J."/>
        </authorList>
    </citation>
    <scope>NUCLEOTIDE SEQUENCE</scope>
    <source>
        <strain evidence="2">A484AB</strain>
    </source>
</reference>
<evidence type="ECO:0000256" key="1">
    <source>
        <dbReference type="SAM" id="MobiDB-lite"/>
    </source>
</evidence>
<evidence type="ECO:0000313" key="3">
    <source>
        <dbReference type="Proteomes" id="UP001152795"/>
    </source>
</evidence>
<sequence>MEPSTADEDLTVTNVNFGAEYVSENPLDNATEINENGQNIPYSENTILIEADVNTGGDVNGIETASTSDKPRRNAKPSGKSIENTSQIEHTKLYKAWTKVQRAITALQNAPSSIDKIVKAIAQVPVRAEYNAYDNLHHIFASFLTYVGTRECMEELHKLDTLTQVNKKFVSENIEQGNQRKQEVISAGKSSRRSSCSNKKAEIYKKRSLAKTQSALAIQREEFVLAKRKLDEQTRLEALRLEGDAAIAVARAEAIDDELGFDISHEQNPIDLPIENPQTRVQQFIDNQYLHPQTNDPEPTSRDTGNTQQTPSHHLNPMVQPFAPKNCPTATNSDQNIMRSCLEFMVRREILTKRVEKFDDDPQNFHTWKTSFKTMLKDISITPQEELSLLTEYTSKESKKFVQKLRNAYIQNPAKGVVEVWNKLGESFGSDVCAKDDGQQKGLRILDEPIFLRPIIEKLPNDFQSRWQRHALRYKREKHTDYPPFSEFSKFVQDVSLERYDPNLVIEHPTNDDPLCSKPRQTNKTDMKKSDHDDDFRDVTQYNPNNCVLHDMPHPPTHVVSRLPRKVDRRTEKSRKKTPPLFSVPRLSLSHGQGLQIPCEMLGMR</sequence>
<dbReference type="PANTHER" id="PTHR47331">
    <property type="entry name" value="PHD-TYPE DOMAIN-CONTAINING PROTEIN"/>
    <property type="match status" value="1"/>
</dbReference>
<proteinExistence type="predicted"/>
<feature type="region of interest" description="Disordered" evidence="1">
    <location>
        <begin position="290"/>
        <end position="331"/>
    </location>
</feature>